<dbReference type="RefSeq" id="WP_275227084.1">
    <property type="nucleotide sequence ID" value="NZ_JARESE010000012.1"/>
</dbReference>
<dbReference type="Proteomes" id="UP001216253">
    <property type="component" value="Unassembled WGS sequence"/>
</dbReference>
<accession>A0ABT5WMR4</accession>
<reference evidence="2 3" key="1">
    <citation type="submission" date="2023-03" db="EMBL/GenBank/DDBJ databases">
        <title>NovoSphingobium album sp. nov. isolated from polycyclic aromatic hydrocarbons- and heavy-metal polluted soil.</title>
        <authorList>
            <person name="Liu Z."/>
            <person name="Wang K."/>
        </authorList>
    </citation>
    <scope>NUCLEOTIDE SEQUENCE [LARGE SCALE GENOMIC DNA]</scope>
    <source>
        <strain evidence="2 3">H3SJ31-1</strain>
    </source>
</reference>
<evidence type="ECO:0000313" key="2">
    <source>
        <dbReference type="EMBL" id="MDE8650996.1"/>
    </source>
</evidence>
<dbReference type="EMBL" id="JARESE010000012">
    <property type="protein sequence ID" value="MDE8650996.1"/>
    <property type="molecule type" value="Genomic_DNA"/>
</dbReference>
<dbReference type="Pfam" id="PF07110">
    <property type="entry name" value="EthD"/>
    <property type="match status" value="1"/>
</dbReference>
<evidence type="ECO:0000313" key="3">
    <source>
        <dbReference type="Proteomes" id="UP001216253"/>
    </source>
</evidence>
<dbReference type="InterPro" id="IPR009799">
    <property type="entry name" value="EthD_dom"/>
</dbReference>
<comment type="caution">
    <text evidence="2">The sequence shown here is derived from an EMBL/GenBank/DDBJ whole genome shotgun (WGS) entry which is preliminary data.</text>
</comment>
<name>A0ABT5WMR4_9SPHN</name>
<dbReference type="Gene3D" id="3.30.70.100">
    <property type="match status" value="1"/>
</dbReference>
<evidence type="ECO:0000259" key="1">
    <source>
        <dbReference type="Pfam" id="PF07110"/>
    </source>
</evidence>
<proteinExistence type="predicted"/>
<dbReference type="SUPFAM" id="SSF54909">
    <property type="entry name" value="Dimeric alpha+beta barrel"/>
    <property type="match status" value="1"/>
</dbReference>
<gene>
    <name evidence="2" type="ORF">PYV00_04585</name>
</gene>
<protein>
    <submittedName>
        <fullName evidence="2">EthD domain-containing protein</fullName>
    </submittedName>
</protein>
<dbReference type="InterPro" id="IPR011008">
    <property type="entry name" value="Dimeric_a/b-barrel"/>
</dbReference>
<organism evidence="2 3">
    <name type="scientific">Novosphingobium album</name>
    <name type="common">ex Liu et al. 2023</name>
    <dbReference type="NCBI Taxonomy" id="3031130"/>
    <lineage>
        <taxon>Bacteria</taxon>
        <taxon>Pseudomonadati</taxon>
        <taxon>Pseudomonadota</taxon>
        <taxon>Alphaproteobacteria</taxon>
        <taxon>Sphingomonadales</taxon>
        <taxon>Sphingomonadaceae</taxon>
        <taxon>Novosphingobium</taxon>
    </lineage>
</organism>
<keyword evidence="3" id="KW-1185">Reference proteome</keyword>
<sequence>MPIKMLVMVRRRADLSPAEFRDGYENSHSRIAVKLFGHLWLSYRRNYLKTARNFFGDQSGIDVVGFDAVSEFVLRDEAAAEEMGRIAREHAEMLQKDEARWFDVSHCWKISCETIEEDLGAFA</sequence>
<feature type="domain" description="EthD" evidence="1">
    <location>
        <begin position="13"/>
        <end position="104"/>
    </location>
</feature>